<organism evidence="2 3">
    <name type="scientific">Cymbomonas tetramitiformis</name>
    <dbReference type="NCBI Taxonomy" id="36881"/>
    <lineage>
        <taxon>Eukaryota</taxon>
        <taxon>Viridiplantae</taxon>
        <taxon>Chlorophyta</taxon>
        <taxon>Pyramimonadophyceae</taxon>
        <taxon>Pyramimonadales</taxon>
        <taxon>Pyramimonadaceae</taxon>
        <taxon>Cymbomonas</taxon>
    </lineage>
</organism>
<proteinExistence type="predicted"/>
<feature type="compositionally biased region" description="Basic and acidic residues" evidence="1">
    <location>
        <begin position="101"/>
        <end position="111"/>
    </location>
</feature>
<reference evidence="2 3" key="1">
    <citation type="journal article" date="2015" name="Genome Biol. Evol.">
        <title>Comparative Genomics of a Bacterivorous Green Alga Reveals Evolutionary Causalities and Consequences of Phago-Mixotrophic Mode of Nutrition.</title>
        <authorList>
            <person name="Burns J.A."/>
            <person name="Paasch A."/>
            <person name="Narechania A."/>
            <person name="Kim E."/>
        </authorList>
    </citation>
    <scope>NUCLEOTIDE SEQUENCE [LARGE SCALE GENOMIC DNA]</scope>
    <source>
        <strain evidence="2 3">PLY_AMNH</strain>
    </source>
</reference>
<dbReference type="EMBL" id="LGRX02001933">
    <property type="protein sequence ID" value="KAK3285193.1"/>
    <property type="molecule type" value="Genomic_DNA"/>
</dbReference>
<comment type="caution">
    <text evidence="2">The sequence shown here is derived from an EMBL/GenBank/DDBJ whole genome shotgun (WGS) entry which is preliminary data.</text>
</comment>
<evidence type="ECO:0000313" key="2">
    <source>
        <dbReference type="EMBL" id="KAK3285193.1"/>
    </source>
</evidence>
<dbReference type="AlphaFoldDB" id="A0AAE0GW00"/>
<sequence>MNWANAAKATWIVELLKDGMSDGAFSPSSMVEGAVVEATLAPLYRQRAEFVTDLCGALEGCVEVLVTDFGFELPEIPQVSVNTRSRGSGKRSREEEDGENEKEKNAQRKEDLIEEEADVDESIFGEVVEEQAKKKQAGGRAGVQPAELATDRELKARMDSFLKQALPGYKASAEKDVYDFDAEVREDYAAGRVKSWCPIELGHRFQYQFVPMLSSGGEGSHQKNGKISEKEKKGTEPEEEPGEGMAEPKERKVESPVRKVRRSWSANFLSLFTVVGVSLVSYGIEEADHLKYMENVQEVGAVVSPLTMLAERWAQAAWGLPGAEEVVRGVATGFSWEQAEPDSFFTVYKYVPPESMAKVAKKLQQGGGGCRQDDTEADCQRGFEYLLELVEYLGFEVAPEKVEGPRQDIVFLGVRLQSNQSGLGVVSMSIDENRVGVLNRRPVVRDFFAVDAAGEEVVNGGWWFLQW</sequence>
<gene>
    <name evidence="2" type="ORF">CYMTET_7185</name>
</gene>
<keyword evidence="3" id="KW-1185">Reference proteome</keyword>
<feature type="region of interest" description="Disordered" evidence="1">
    <location>
        <begin position="80"/>
        <end position="115"/>
    </location>
</feature>
<dbReference type="Proteomes" id="UP001190700">
    <property type="component" value="Unassembled WGS sequence"/>
</dbReference>
<evidence type="ECO:0000256" key="1">
    <source>
        <dbReference type="SAM" id="MobiDB-lite"/>
    </source>
</evidence>
<accession>A0AAE0GW00</accession>
<name>A0AAE0GW00_9CHLO</name>
<evidence type="ECO:0000313" key="3">
    <source>
        <dbReference type="Proteomes" id="UP001190700"/>
    </source>
</evidence>
<feature type="region of interest" description="Disordered" evidence="1">
    <location>
        <begin position="216"/>
        <end position="254"/>
    </location>
</feature>
<feature type="compositionally biased region" description="Basic and acidic residues" evidence="1">
    <location>
        <begin position="226"/>
        <end position="236"/>
    </location>
</feature>
<protein>
    <submittedName>
        <fullName evidence="2">Uncharacterized protein</fullName>
    </submittedName>
</protein>